<dbReference type="RefSeq" id="WP_009021178.1">
    <property type="nucleotide sequence ID" value="NZ_DS999411.1"/>
</dbReference>
<dbReference type="EMBL" id="DS999411">
    <property type="protein sequence ID" value="EED36435.1"/>
    <property type="molecule type" value="Genomic_DNA"/>
</dbReference>
<organism evidence="2 3">
    <name type="scientific">Luminiphilus syltensis NOR5-1B</name>
    <dbReference type="NCBI Taxonomy" id="565045"/>
    <lineage>
        <taxon>Bacteria</taxon>
        <taxon>Pseudomonadati</taxon>
        <taxon>Pseudomonadota</taxon>
        <taxon>Gammaproteobacteria</taxon>
        <taxon>Cellvibrionales</taxon>
        <taxon>Halieaceae</taxon>
        <taxon>Luminiphilus</taxon>
    </lineage>
</organism>
<keyword evidence="1" id="KW-1133">Transmembrane helix</keyword>
<proteinExistence type="predicted"/>
<evidence type="ECO:0008006" key="4">
    <source>
        <dbReference type="Google" id="ProtNLM"/>
    </source>
</evidence>
<accession>B8KWY8</accession>
<reference evidence="3" key="1">
    <citation type="journal article" date="2013" name="BMC Microbiol.">
        <title>Taxonomy and evolution of bacteriochlorophyll a-containing members of the OM60/NOR5 clade of marine gammaproteobacteria: description of Luminiphilus syltensis gen. nov., sp. nov., reclassification of Haliea rubra as Pseudohaliea rubra gen. nov., comb. nov., and emendation of Chromatocurvus halotolerans.</title>
        <authorList>
            <person name="Spring S."/>
            <person name="Riedel T."/>
            <person name="Sproer C."/>
            <person name="Yan S."/>
            <person name="Harder J."/>
            <person name="Fuchs B.M."/>
        </authorList>
    </citation>
    <scope>NUCLEOTIDE SEQUENCE [LARGE SCALE GENOMIC DNA]</scope>
    <source>
        <strain evidence="3">NOR51-B</strain>
    </source>
</reference>
<keyword evidence="1" id="KW-0812">Transmembrane</keyword>
<evidence type="ECO:0000313" key="2">
    <source>
        <dbReference type="EMBL" id="EED36435.1"/>
    </source>
</evidence>
<feature type="transmembrane region" description="Helical" evidence="1">
    <location>
        <begin position="187"/>
        <end position="209"/>
    </location>
</feature>
<dbReference type="OrthoDB" id="6113458at2"/>
<dbReference type="HOGENOM" id="CLU_059340_0_0_6"/>
<dbReference type="AlphaFoldDB" id="B8KWY8"/>
<sequence>MATNQFMLFGHDVRDYGRLWLAAWQDLLFGDDSPIRRYLDGRVTLETDAGEETWQAGRKVDVEAVPQRAIPLPDSLILHRTLSLPSSAIADIASAVALEVSASSPFAVDDTAYGWRASQDEQGTLCVDLVIVSRGAVMSFLSHTRDIHDPSVREIWAPVADSWVVVAGFGEDQREIAYRARLVKSGLMLLAAALLIVAIVAISAVFSGWKLSRLEAAQTETLQEARAAMELRDRLAETNAVVSQLNALVGAFPNPHGELLRLTEHVPDTAYISQFTQNGREIRLRGRGADGAALMQSLIELPAYASVTAPQAIRSMGNTGVEQFYLDIELSEGTP</sequence>
<protein>
    <recommendedName>
        <fullName evidence="4">General secretion pathway protein L</fullName>
    </recommendedName>
</protein>
<keyword evidence="3" id="KW-1185">Reference proteome</keyword>
<name>B8KWY8_9GAMM</name>
<gene>
    <name evidence="2" type="ORF">NOR51B_2386</name>
</gene>
<dbReference type="Proteomes" id="UP000004699">
    <property type="component" value="Unassembled WGS sequence"/>
</dbReference>
<evidence type="ECO:0000313" key="3">
    <source>
        <dbReference type="Proteomes" id="UP000004699"/>
    </source>
</evidence>
<dbReference type="STRING" id="565045.NOR51B_2386"/>
<keyword evidence="1" id="KW-0472">Membrane</keyword>
<evidence type="ECO:0000256" key="1">
    <source>
        <dbReference type="SAM" id="Phobius"/>
    </source>
</evidence>
<dbReference type="eggNOG" id="COG3166">
    <property type="taxonomic scope" value="Bacteria"/>
</dbReference>